<gene>
    <name evidence="2" type="ORF">FQP89_22400</name>
</gene>
<keyword evidence="1" id="KW-1133">Transmembrane helix</keyword>
<keyword evidence="1" id="KW-0812">Transmembrane</keyword>
<accession>A0A558J188</accession>
<feature type="transmembrane region" description="Helical" evidence="1">
    <location>
        <begin position="284"/>
        <end position="301"/>
    </location>
</feature>
<dbReference type="RefSeq" id="WP_144815713.1">
    <property type="nucleotide sequence ID" value="NZ_VNFE01000010.1"/>
</dbReference>
<evidence type="ECO:0000256" key="1">
    <source>
        <dbReference type="SAM" id="Phobius"/>
    </source>
</evidence>
<dbReference type="Proteomes" id="UP000317288">
    <property type="component" value="Unassembled WGS sequence"/>
</dbReference>
<keyword evidence="1" id="KW-0472">Membrane</keyword>
<feature type="transmembrane region" description="Helical" evidence="1">
    <location>
        <begin position="307"/>
        <end position="327"/>
    </location>
</feature>
<proteinExistence type="predicted"/>
<evidence type="ECO:0000313" key="3">
    <source>
        <dbReference type="Proteomes" id="UP000317288"/>
    </source>
</evidence>
<sequence length="346" mass="39831">MPEPDNPPLNLIKQLVSIGHEDVVKELATFKVELDRYARKTIGQPLLNDIGDNDRGTCALHPNSFMAVLIPFLNWEDQNGQAYRAFVDPKHIIGASIKGHPENVPPEEVVNRIERYATYFGSRDNAFYVWYKPLGLFIAHEGKHRVAFMRSHDQPAIAAWVQEAGYPAPSRITIIEPSDKRDEWLAMLDGRYIQVLRRPNIARKILDAYGVKTTSWQNIDHLPDEKMVRLAIYERRLHRPARTRKEIDRTLDLQALLDRMSTDSQEQYFHCHNLGPYRLDWKRNILTVACLLIAGGLFVMFNDEWVIRAGIGLLGLATGIILSHELMRFKGPKKLRTLNTLDRNHL</sequence>
<name>A0A558J188_9GAMM</name>
<protein>
    <submittedName>
        <fullName evidence="2">Uncharacterized protein</fullName>
    </submittedName>
</protein>
<dbReference type="AlphaFoldDB" id="A0A558J188"/>
<evidence type="ECO:0000313" key="2">
    <source>
        <dbReference type="EMBL" id="TVU87332.1"/>
    </source>
</evidence>
<comment type="caution">
    <text evidence="2">The sequence shown here is derived from an EMBL/GenBank/DDBJ whole genome shotgun (WGS) entry which is preliminary data.</text>
</comment>
<reference evidence="2 3" key="1">
    <citation type="submission" date="2019-07" db="EMBL/GenBank/DDBJ databases">
        <title>Diversity of Bacteria from Kongsfjorden, Arctic.</title>
        <authorList>
            <person name="Yu Y."/>
        </authorList>
    </citation>
    <scope>NUCLEOTIDE SEQUENCE [LARGE SCALE GENOMIC DNA]</scope>
    <source>
        <strain evidence="2 3">SM1922</strain>
    </source>
</reference>
<organism evidence="2 3">
    <name type="scientific">Vreelandella titanicae</name>
    <dbReference type="NCBI Taxonomy" id="664683"/>
    <lineage>
        <taxon>Bacteria</taxon>
        <taxon>Pseudomonadati</taxon>
        <taxon>Pseudomonadota</taxon>
        <taxon>Gammaproteobacteria</taxon>
        <taxon>Oceanospirillales</taxon>
        <taxon>Halomonadaceae</taxon>
        <taxon>Vreelandella</taxon>
    </lineage>
</organism>
<dbReference type="EMBL" id="VNFE01000010">
    <property type="protein sequence ID" value="TVU87332.1"/>
    <property type="molecule type" value="Genomic_DNA"/>
</dbReference>